<sequence length="49" mass="5921">MLCILRRRKCMFWEKSQVCLFPYSKFTQFETSGINSYISNTFLYVPETL</sequence>
<reference evidence="1 2" key="1">
    <citation type="submission" date="2013-11" db="EMBL/GenBank/DDBJ databases">
        <title>Genome sequencing of Stegodyphus mimosarum.</title>
        <authorList>
            <person name="Bechsgaard J."/>
        </authorList>
    </citation>
    <scope>NUCLEOTIDE SEQUENCE [LARGE SCALE GENOMIC DNA]</scope>
</reference>
<proteinExistence type="predicted"/>
<accession>A0A087UPA1</accession>
<organism evidence="1 2">
    <name type="scientific">Stegodyphus mimosarum</name>
    <name type="common">African social velvet spider</name>
    <dbReference type="NCBI Taxonomy" id="407821"/>
    <lineage>
        <taxon>Eukaryota</taxon>
        <taxon>Metazoa</taxon>
        <taxon>Ecdysozoa</taxon>
        <taxon>Arthropoda</taxon>
        <taxon>Chelicerata</taxon>
        <taxon>Arachnida</taxon>
        <taxon>Araneae</taxon>
        <taxon>Araneomorphae</taxon>
        <taxon>Entelegynae</taxon>
        <taxon>Eresoidea</taxon>
        <taxon>Eresidae</taxon>
        <taxon>Stegodyphus</taxon>
    </lineage>
</organism>
<keyword evidence="2" id="KW-1185">Reference proteome</keyword>
<evidence type="ECO:0000313" key="1">
    <source>
        <dbReference type="EMBL" id="KFM79190.1"/>
    </source>
</evidence>
<gene>
    <name evidence="1" type="ORF">X975_27112</name>
</gene>
<protein>
    <submittedName>
        <fullName evidence="1">Uncharacterized protein</fullName>
    </submittedName>
</protein>
<evidence type="ECO:0000313" key="2">
    <source>
        <dbReference type="Proteomes" id="UP000054359"/>
    </source>
</evidence>
<feature type="non-terminal residue" evidence="1">
    <location>
        <position position="49"/>
    </location>
</feature>
<dbReference type="EMBL" id="KK120847">
    <property type="protein sequence ID" value="KFM79190.1"/>
    <property type="molecule type" value="Genomic_DNA"/>
</dbReference>
<dbReference type="AlphaFoldDB" id="A0A087UPA1"/>
<dbReference type="Proteomes" id="UP000054359">
    <property type="component" value="Unassembled WGS sequence"/>
</dbReference>
<name>A0A087UPA1_STEMI</name>